<evidence type="ECO:0000313" key="2">
    <source>
        <dbReference type="EMBL" id="MVT64960.1"/>
    </source>
</evidence>
<keyword evidence="3" id="KW-1185">Reference proteome</keyword>
<organism evidence="2 3">
    <name type="scientific">Bradyrhizobium pachyrhizi</name>
    <dbReference type="NCBI Taxonomy" id="280333"/>
    <lineage>
        <taxon>Bacteria</taxon>
        <taxon>Pseudomonadati</taxon>
        <taxon>Pseudomonadota</taxon>
        <taxon>Alphaproteobacteria</taxon>
        <taxon>Hyphomicrobiales</taxon>
        <taxon>Nitrobacteraceae</taxon>
        <taxon>Bradyrhizobium</taxon>
    </lineage>
</organism>
<reference evidence="2 3" key="1">
    <citation type="submission" date="2019-12" db="EMBL/GenBank/DDBJ databases">
        <title>Draft genome sequences Bradyrhizobium cajani AMBPC1010, Bradyrhizobium pachyrhizi AMBPC1040 and Bradyrhizobium yuanmingense ALSPC3051, three plant growth promoting strains isolated from nodules of Cajanus cajan L. in Dominican Republic.</title>
        <authorList>
            <person name="Flores-Felix J.D."/>
            <person name="Araujo J."/>
            <person name="Diaz-Alcantara C."/>
            <person name="Gonzalez-Andres F."/>
            <person name="Velazquez E."/>
        </authorList>
    </citation>
    <scope>NUCLEOTIDE SEQUENCE [LARGE SCALE GENOMIC DNA]</scope>
    <source>
        <strain evidence="2 3">1040</strain>
    </source>
</reference>
<dbReference type="RefSeq" id="WP_157342264.1">
    <property type="nucleotide sequence ID" value="NZ_WQNF01000004.1"/>
</dbReference>
<feature type="domain" description="REase associating with pPIWI RE" evidence="1">
    <location>
        <begin position="263"/>
        <end position="353"/>
    </location>
</feature>
<name>A0A844SRB2_9BRAD</name>
<dbReference type="EMBL" id="WQNF01000004">
    <property type="protein sequence ID" value="MVT64960.1"/>
    <property type="molecule type" value="Genomic_DNA"/>
</dbReference>
<proteinExistence type="predicted"/>
<dbReference type="Pfam" id="PF18154">
    <property type="entry name" value="pPIWI_RE_REase"/>
    <property type="match status" value="1"/>
</dbReference>
<dbReference type="InterPro" id="IPR040828">
    <property type="entry name" value="pPIWI_RE_REase"/>
</dbReference>
<accession>A0A844SRB2</accession>
<sequence>MVNNQSDSEEDVEIALRVLSRGFVDLHQGVRAGEIVDPYALPQTMGEGMRMLSRLCVMAAVEDLGDSIHTLSDSARRLAVGEWGLPQFAPPFRFAEAKLLTSEPVAPTEECRALASKGGADGILEGVHHLQLREIVQRVRSQSRLQIYSVLRERIVRKPVYERRELSGFLEDEGIVAADEVMRQWSADIPLGALRRDGSFAICANCGGLLYPHRDAARFPDGRCKIGPCREEVPSSTAGQIVEDAAGWRVFKDDILAYWVGPGLAEIRLYDDLRRGGVDVQLYPRDDTADVGRTHELGIDVKSYACPRLLGDTLSERLGGLTTFDERYVAIPDAIVNRRPGYLEDLRYAYRGSTSVVFGKVSEIAARILG</sequence>
<dbReference type="AlphaFoldDB" id="A0A844SRB2"/>
<gene>
    <name evidence="2" type="ORF">GPL21_07550</name>
</gene>
<dbReference type="Proteomes" id="UP000436468">
    <property type="component" value="Unassembled WGS sequence"/>
</dbReference>
<protein>
    <recommendedName>
        <fullName evidence="1">REase associating with pPIWI RE domain-containing protein</fullName>
    </recommendedName>
</protein>
<evidence type="ECO:0000259" key="1">
    <source>
        <dbReference type="Pfam" id="PF18154"/>
    </source>
</evidence>
<comment type="caution">
    <text evidence="2">The sequence shown here is derived from an EMBL/GenBank/DDBJ whole genome shotgun (WGS) entry which is preliminary data.</text>
</comment>
<evidence type="ECO:0000313" key="3">
    <source>
        <dbReference type="Proteomes" id="UP000436468"/>
    </source>
</evidence>